<sequence length="780" mass="84329">MSNVSSPPPGPASSSTAPRIPIPTVTGKFRLDAAETPTPSRSGKEHLLLIDADDQIVYSGPSTGMPLFARLGLLHTVEVSESDTTGASFASHSAGALGITGATTSSGDFFDLCLQHCPQELMFKLIGYHLNTRQFQFTCPLSPVLRRLSEVTQTNQPSPEAVFFPLLHAPSFLSEFVAVTQRRLVCTAQYGAFLMSILAVTVRLVESAKALLPASERDQAGEAYFELAQDFLRISKNKLDIRHILALYHLALFAEGRTGSASAVSSFVAEAVGLAFTTGLHRSTKEFNMDPVTLQIRTRLFWALYTLDTALAYSQGRPPLIRLSECSVELPVIVDNEYIKKTEILPQPEGDPPLAMAAAVKMIEIYMVLEQALSAINAPSRTPAAAFSLADAPLDRSELMRRAQNRLDKIERDLPPYLSQAGVTPNPSSNFFHSCRVRTTLQFVRTLIARQALMDELELEAGPGPGPGPSKEKEVEEGEEEEQTETQTGSGLGSGSVSATYEACRLSVDTVKTYSRLRHLGLLRFCGFHAVSHVTAAAHTLIACMLRSSNLAFEHRPDLLTAIDLLLVFSSPFPYVETVAQLLVQLSRTLDHNHGSDSQSEAVAIRVLARRMARSPSRSRSMSMSTSRSRPIMAESSTSRSRPDPPDSRFKHAVGVGVGSQGPSHAHAHPQRSSHPSAYSAPSTSTSTYNHSSLSNTSAIPIPPPHPPPPLRGDASTSTSTSITTNANANANANSNETSAWISLLPTDSVEPQGIIHHPSADAVWEDSFSFLNDGLFSKL</sequence>
<feature type="compositionally biased region" description="Low complexity" evidence="5">
    <location>
        <begin position="485"/>
        <end position="497"/>
    </location>
</feature>
<reference evidence="7 8" key="1">
    <citation type="submission" date="2013-03" db="EMBL/GenBank/DDBJ databases">
        <title>The Genome Sequence of Capronia epimyces CBS 606.96.</title>
        <authorList>
            <consortium name="The Broad Institute Genomics Platform"/>
            <person name="Cuomo C."/>
            <person name="de Hoog S."/>
            <person name="Gorbushina A."/>
            <person name="Walker B."/>
            <person name="Young S.K."/>
            <person name="Zeng Q."/>
            <person name="Gargeya S."/>
            <person name="Fitzgerald M."/>
            <person name="Haas B."/>
            <person name="Abouelleil A."/>
            <person name="Allen A.W."/>
            <person name="Alvarado L."/>
            <person name="Arachchi H.M."/>
            <person name="Berlin A.M."/>
            <person name="Chapman S.B."/>
            <person name="Gainer-Dewar J."/>
            <person name="Goldberg J."/>
            <person name="Griggs A."/>
            <person name="Gujja S."/>
            <person name="Hansen M."/>
            <person name="Howarth C."/>
            <person name="Imamovic A."/>
            <person name="Ireland A."/>
            <person name="Larimer J."/>
            <person name="McCowan C."/>
            <person name="Murphy C."/>
            <person name="Pearson M."/>
            <person name="Poon T.W."/>
            <person name="Priest M."/>
            <person name="Roberts A."/>
            <person name="Saif S."/>
            <person name="Shea T."/>
            <person name="Sisk P."/>
            <person name="Sykes S."/>
            <person name="Wortman J."/>
            <person name="Nusbaum C."/>
            <person name="Birren B."/>
        </authorList>
    </citation>
    <scope>NUCLEOTIDE SEQUENCE [LARGE SCALE GENOMIC DNA]</scope>
    <source>
        <strain evidence="7 8">CBS 606.96</strain>
    </source>
</reference>
<dbReference type="AlphaFoldDB" id="W9XTY8"/>
<dbReference type="GO" id="GO:0005634">
    <property type="term" value="C:nucleus"/>
    <property type="evidence" value="ECO:0007669"/>
    <property type="project" value="UniProtKB-SubCell"/>
</dbReference>
<dbReference type="SMART" id="SM00906">
    <property type="entry name" value="Fungal_trans"/>
    <property type="match status" value="1"/>
</dbReference>
<evidence type="ECO:0000256" key="1">
    <source>
        <dbReference type="ARBA" id="ARBA00004123"/>
    </source>
</evidence>
<dbReference type="STRING" id="1182542.W9XTY8"/>
<proteinExistence type="predicted"/>
<dbReference type="Pfam" id="PF04082">
    <property type="entry name" value="Fungal_trans"/>
    <property type="match status" value="1"/>
</dbReference>
<keyword evidence="8" id="KW-1185">Reference proteome</keyword>
<keyword evidence="3" id="KW-0238">DNA-binding</keyword>
<dbReference type="RefSeq" id="XP_007732997.1">
    <property type="nucleotide sequence ID" value="XM_007734807.1"/>
</dbReference>
<dbReference type="HOGENOM" id="CLU_022886_0_0_1"/>
<evidence type="ECO:0000313" key="7">
    <source>
        <dbReference type="EMBL" id="EXJ84012.1"/>
    </source>
</evidence>
<evidence type="ECO:0000256" key="4">
    <source>
        <dbReference type="ARBA" id="ARBA00023242"/>
    </source>
</evidence>
<dbReference type="InterPro" id="IPR007219">
    <property type="entry name" value="XnlR_reg_dom"/>
</dbReference>
<evidence type="ECO:0000256" key="3">
    <source>
        <dbReference type="ARBA" id="ARBA00023125"/>
    </source>
</evidence>
<feature type="compositionally biased region" description="Polar residues" evidence="5">
    <location>
        <begin position="690"/>
        <end position="699"/>
    </location>
</feature>
<feature type="compositionally biased region" description="Pro residues" evidence="5">
    <location>
        <begin position="701"/>
        <end position="711"/>
    </location>
</feature>
<evidence type="ECO:0000259" key="6">
    <source>
        <dbReference type="SMART" id="SM00906"/>
    </source>
</evidence>
<dbReference type="PANTHER" id="PTHR46910">
    <property type="entry name" value="TRANSCRIPTION FACTOR PDR1"/>
    <property type="match status" value="1"/>
</dbReference>
<feature type="region of interest" description="Disordered" evidence="5">
    <location>
        <begin position="611"/>
        <end position="734"/>
    </location>
</feature>
<evidence type="ECO:0000313" key="8">
    <source>
        <dbReference type="Proteomes" id="UP000019478"/>
    </source>
</evidence>
<dbReference type="eggNOG" id="ENOG502QV7Z">
    <property type="taxonomic scope" value="Eukaryota"/>
</dbReference>
<feature type="region of interest" description="Disordered" evidence="5">
    <location>
        <begin position="459"/>
        <end position="497"/>
    </location>
</feature>
<dbReference type="EMBL" id="AMGY01000004">
    <property type="protein sequence ID" value="EXJ84012.1"/>
    <property type="molecule type" value="Genomic_DNA"/>
</dbReference>
<gene>
    <name evidence="7" type="ORF">A1O3_04679</name>
</gene>
<evidence type="ECO:0000256" key="2">
    <source>
        <dbReference type="ARBA" id="ARBA00022723"/>
    </source>
</evidence>
<feature type="domain" description="Xylanolytic transcriptional activator regulatory" evidence="6">
    <location>
        <begin position="264"/>
        <end position="337"/>
    </location>
</feature>
<dbReference type="CDD" id="cd12148">
    <property type="entry name" value="fungal_TF_MHR"/>
    <property type="match status" value="1"/>
</dbReference>
<feature type="compositionally biased region" description="Basic and acidic residues" evidence="5">
    <location>
        <begin position="641"/>
        <end position="650"/>
    </location>
</feature>
<feature type="compositionally biased region" description="Pro residues" evidence="5">
    <location>
        <begin position="1"/>
        <end position="11"/>
    </location>
</feature>
<dbReference type="PANTHER" id="PTHR46910:SF3">
    <property type="entry name" value="HALOTOLERANCE PROTEIN 9-RELATED"/>
    <property type="match status" value="1"/>
</dbReference>
<comment type="caution">
    <text evidence="7">The sequence shown here is derived from an EMBL/GenBank/DDBJ whole genome shotgun (WGS) entry which is preliminary data.</text>
</comment>
<keyword evidence="2" id="KW-0479">Metal-binding</keyword>
<organism evidence="7 8">
    <name type="scientific">Capronia epimyces CBS 606.96</name>
    <dbReference type="NCBI Taxonomy" id="1182542"/>
    <lineage>
        <taxon>Eukaryota</taxon>
        <taxon>Fungi</taxon>
        <taxon>Dikarya</taxon>
        <taxon>Ascomycota</taxon>
        <taxon>Pezizomycotina</taxon>
        <taxon>Eurotiomycetes</taxon>
        <taxon>Chaetothyriomycetidae</taxon>
        <taxon>Chaetothyriales</taxon>
        <taxon>Herpotrichiellaceae</taxon>
        <taxon>Capronia</taxon>
    </lineage>
</organism>
<feature type="region of interest" description="Disordered" evidence="5">
    <location>
        <begin position="1"/>
        <end position="22"/>
    </location>
</feature>
<dbReference type="Proteomes" id="UP000019478">
    <property type="component" value="Unassembled WGS sequence"/>
</dbReference>
<protein>
    <recommendedName>
        <fullName evidence="6">Xylanolytic transcriptional activator regulatory domain-containing protein</fullName>
    </recommendedName>
</protein>
<dbReference type="GO" id="GO:0008270">
    <property type="term" value="F:zinc ion binding"/>
    <property type="evidence" value="ECO:0007669"/>
    <property type="project" value="InterPro"/>
</dbReference>
<dbReference type="OrthoDB" id="25921at2759"/>
<accession>W9XTY8</accession>
<name>W9XTY8_9EURO</name>
<evidence type="ECO:0000256" key="5">
    <source>
        <dbReference type="SAM" id="MobiDB-lite"/>
    </source>
</evidence>
<keyword evidence="4" id="KW-0539">Nucleus</keyword>
<comment type="subcellular location">
    <subcellularLocation>
        <location evidence="1">Nucleus</location>
    </subcellularLocation>
</comment>
<dbReference type="GO" id="GO:0003700">
    <property type="term" value="F:DNA-binding transcription factor activity"/>
    <property type="evidence" value="ECO:0007669"/>
    <property type="project" value="InterPro"/>
</dbReference>
<dbReference type="GO" id="GO:0006351">
    <property type="term" value="P:DNA-templated transcription"/>
    <property type="evidence" value="ECO:0007669"/>
    <property type="project" value="InterPro"/>
</dbReference>
<dbReference type="GO" id="GO:0003677">
    <property type="term" value="F:DNA binding"/>
    <property type="evidence" value="ECO:0007669"/>
    <property type="project" value="UniProtKB-KW"/>
</dbReference>
<feature type="compositionally biased region" description="Acidic residues" evidence="5">
    <location>
        <begin position="475"/>
        <end position="484"/>
    </location>
</feature>
<feature type="compositionally biased region" description="Low complexity" evidence="5">
    <location>
        <begin position="614"/>
        <end position="640"/>
    </location>
</feature>
<feature type="compositionally biased region" description="Low complexity" evidence="5">
    <location>
        <begin position="715"/>
        <end position="734"/>
    </location>
</feature>
<dbReference type="GeneID" id="19168797"/>
<dbReference type="InterPro" id="IPR050987">
    <property type="entry name" value="AtrR-like"/>
</dbReference>
<feature type="compositionally biased region" description="Low complexity" evidence="5">
    <location>
        <begin position="673"/>
        <end position="689"/>
    </location>
</feature>